<keyword evidence="4" id="KW-0812">Transmembrane</keyword>
<dbReference type="OrthoDB" id="1924787at2759"/>
<dbReference type="EMBL" id="MLFT02000628">
    <property type="protein sequence ID" value="PHT26794.1"/>
    <property type="molecule type" value="Genomic_DNA"/>
</dbReference>
<proteinExistence type="inferred from homology"/>
<reference evidence="8" key="2">
    <citation type="journal article" date="2017" name="J. Anim. Genet.">
        <title>Multiple reference genome sequences of hot pepper reveal the massive evolution of plant disease resistance genes by retroduplication.</title>
        <authorList>
            <person name="Kim S."/>
            <person name="Park J."/>
            <person name="Yeom S.-I."/>
            <person name="Kim Y.-M."/>
            <person name="Seo E."/>
            <person name="Kim K.-T."/>
            <person name="Kim M.-S."/>
            <person name="Lee J.M."/>
            <person name="Cheong K."/>
            <person name="Shin H.-S."/>
            <person name="Kim S.-B."/>
            <person name="Han K."/>
            <person name="Lee J."/>
            <person name="Park M."/>
            <person name="Lee H.-A."/>
            <person name="Lee H.-Y."/>
            <person name="Lee Y."/>
            <person name="Oh S."/>
            <person name="Lee J.H."/>
            <person name="Choi E."/>
            <person name="Choi E."/>
            <person name="Lee S.E."/>
            <person name="Jeon J."/>
            <person name="Kim H."/>
            <person name="Choi G."/>
            <person name="Song H."/>
            <person name="Lee J."/>
            <person name="Lee S.-C."/>
            <person name="Kwon J.-K."/>
            <person name="Lee H.-Y."/>
            <person name="Koo N."/>
            <person name="Hong Y."/>
            <person name="Kim R.W."/>
            <person name="Kang W.-H."/>
            <person name="Huh J.H."/>
            <person name="Kang B.-C."/>
            <person name="Yang T.-J."/>
            <person name="Lee Y.-H."/>
            <person name="Bennetzen J.L."/>
            <person name="Choi D."/>
        </authorList>
    </citation>
    <scope>NUCLEOTIDE SEQUENCE [LARGE SCALE GENOMIC DNA]</scope>
    <source>
        <strain evidence="8">cv. PBC81</strain>
    </source>
</reference>
<comment type="caution">
    <text evidence="7">The sequence shown here is derived from an EMBL/GenBank/DDBJ whole genome shotgun (WGS) entry which is preliminary data.</text>
</comment>
<name>A0A2G2V1D3_CAPBA</name>
<keyword evidence="8" id="KW-1185">Reference proteome</keyword>
<dbReference type="STRING" id="33114.A0A2G2V1D3"/>
<evidence type="ECO:0000256" key="3">
    <source>
        <dbReference type="ARBA" id="ARBA00022676"/>
    </source>
</evidence>
<evidence type="ECO:0000256" key="5">
    <source>
        <dbReference type="ARBA" id="ARBA00023034"/>
    </source>
</evidence>
<dbReference type="AlphaFoldDB" id="A0A2G2V1D3"/>
<comment type="similarity">
    <text evidence="2">Belongs to the glycosyltransferase 47 family.</text>
</comment>
<evidence type="ECO:0000256" key="2">
    <source>
        <dbReference type="ARBA" id="ARBA00010271"/>
    </source>
</evidence>
<dbReference type="GO" id="GO:0016757">
    <property type="term" value="F:glycosyltransferase activity"/>
    <property type="evidence" value="ECO:0007669"/>
    <property type="project" value="UniProtKB-KW"/>
</dbReference>
<dbReference type="InterPro" id="IPR004263">
    <property type="entry name" value="Exostosin"/>
</dbReference>
<organism evidence="7 8">
    <name type="scientific">Capsicum baccatum</name>
    <name type="common">Peruvian pepper</name>
    <dbReference type="NCBI Taxonomy" id="33114"/>
    <lineage>
        <taxon>Eukaryota</taxon>
        <taxon>Viridiplantae</taxon>
        <taxon>Streptophyta</taxon>
        <taxon>Embryophyta</taxon>
        <taxon>Tracheophyta</taxon>
        <taxon>Spermatophyta</taxon>
        <taxon>Magnoliopsida</taxon>
        <taxon>eudicotyledons</taxon>
        <taxon>Gunneridae</taxon>
        <taxon>Pentapetalae</taxon>
        <taxon>asterids</taxon>
        <taxon>lamiids</taxon>
        <taxon>Solanales</taxon>
        <taxon>Solanaceae</taxon>
        <taxon>Solanoideae</taxon>
        <taxon>Capsiceae</taxon>
        <taxon>Capsicum</taxon>
    </lineage>
</organism>
<comment type="subcellular location">
    <subcellularLocation>
        <location evidence="1">Golgi apparatus membrane</location>
        <topology evidence="1">Single-pass type II membrane protein</topology>
    </subcellularLocation>
</comment>
<keyword evidence="3" id="KW-0808">Transferase</keyword>
<protein>
    <recommendedName>
        <fullName evidence="6">Exostosin GT47 domain-containing protein</fullName>
    </recommendedName>
</protein>
<dbReference type="Proteomes" id="UP000224567">
    <property type="component" value="Unassembled WGS sequence"/>
</dbReference>
<evidence type="ECO:0000313" key="8">
    <source>
        <dbReference type="Proteomes" id="UP000224567"/>
    </source>
</evidence>
<feature type="domain" description="Exostosin GT47" evidence="6">
    <location>
        <begin position="88"/>
        <end position="143"/>
    </location>
</feature>
<dbReference type="GO" id="GO:0000139">
    <property type="term" value="C:Golgi membrane"/>
    <property type="evidence" value="ECO:0007669"/>
    <property type="project" value="UniProtKB-SubCell"/>
</dbReference>
<evidence type="ECO:0000256" key="1">
    <source>
        <dbReference type="ARBA" id="ARBA00004323"/>
    </source>
</evidence>
<keyword evidence="3" id="KW-0328">Glycosyltransferase</keyword>
<evidence type="ECO:0000313" key="7">
    <source>
        <dbReference type="EMBL" id="PHT26794.1"/>
    </source>
</evidence>
<keyword evidence="5" id="KW-0333">Golgi apparatus</keyword>
<dbReference type="PANTHER" id="PTHR11062:SF372">
    <property type="entry name" value="EXOSTOSIN GT47 DOMAIN-CONTAINING PROTEIN"/>
    <property type="match status" value="1"/>
</dbReference>
<accession>A0A2G2V1D3</accession>
<evidence type="ECO:0000259" key="6">
    <source>
        <dbReference type="Pfam" id="PF03016"/>
    </source>
</evidence>
<dbReference type="PANTHER" id="PTHR11062">
    <property type="entry name" value="EXOSTOSIN HEPARAN SULFATE GLYCOSYLTRANSFERASE -RELATED"/>
    <property type="match status" value="1"/>
</dbReference>
<sequence>MQVLERRERLLRRRRSRMNAQLKIIFPPPPVVPDHLQRSIAALKPTLAYAKREIEKAPLVTDDPDLYAPLFRNISVFKRSYELMELLLKVYIYKEGERPIFHEPHLTGIYSSEGWFMKLMEQNRYFVTKDPEKAHLFYLPYSSRQLQMAVYVPVT</sequence>
<reference evidence="7 8" key="1">
    <citation type="journal article" date="2017" name="Genome Biol.">
        <title>New reference genome sequences of hot pepper reveal the massive evolution of plant disease-resistance genes by retroduplication.</title>
        <authorList>
            <person name="Kim S."/>
            <person name="Park J."/>
            <person name="Yeom S.I."/>
            <person name="Kim Y.M."/>
            <person name="Seo E."/>
            <person name="Kim K.T."/>
            <person name="Kim M.S."/>
            <person name="Lee J.M."/>
            <person name="Cheong K."/>
            <person name="Shin H.S."/>
            <person name="Kim S.B."/>
            <person name="Han K."/>
            <person name="Lee J."/>
            <person name="Park M."/>
            <person name="Lee H.A."/>
            <person name="Lee H.Y."/>
            <person name="Lee Y."/>
            <person name="Oh S."/>
            <person name="Lee J.H."/>
            <person name="Choi E."/>
            <person name="Choi E."/>
            <person name="Lee S.E."/>
            <person name="Jeon J."/>
            <person name="Kim H."/>
            <person name="Choi G."/>
            <person name="Song H."/>
            <person name="Lee J."/>
            <person name="Lee S.C."/>
            <person name="Kwon J.K."/>
            <person name="Lee H.Y."/>
            <person name="Koo N."/>
            <person name="Hong Y."/>
            <person name="Kim R.W."/>
            <person name="Kang W.H."/>
            <person name="Huh J.H."/>
            <person name="Kang B.C."/>
            <person name="Yang T.J."/>
            <person name="Lee Y.H."/>
            <person name="Bennetzen J.L."/>
            <person name="Choi D."/>
        </authorList>
    </citation>
    <scope>NUCLEOTIDE SEQUENCE [LARGE SCALE GENOMIC DNA]</scope>
    <source>
        <strain evidence="8">cv. PBC81</strain>
    </source>
</reference>
<dbReference type="InterPro" id="IPR040911">
    <property type="entry name" value="Exostosin_GT47"/>
</dbReference>
<keyword evidence="4" id="KW-0735">Signal-anchor</keyword>
<evidence type="ECO:0000256" key="4">
    <source>
        <dbReference type="ARBA" id="ARBA00022968"/>
    </source>
</evidence>
<gene>
    <name evidence="7" type="ORF">CQW23_33592</name>
</gene>
<dbReference type="Pfam" id="PF03016">
    <property type="entry name" value="Exostosin_GT47"/>
    <property type="match status" value="1"/>
</dbReference>